<feature type="domain" description="CzcB-like barrel-sandwich hybrid" evidence="5">
    <location>
        <begin position="74"/>
        <end position="210"/>
    </location>
</feature>
<accession>A0A0A2LM11</accession>
<feature type="domain" description="CusB-like beta-barrel" evidence="4">
    <location>
        <begin position="213"/>
        <end position="289"/>
    </location>
</feature>
<reference evidence="6 7" key="1">
    <citation type="submission" date="2013-09" db="EMBL/GenBank/DDBJ databases">
        <authorList>
            <person name="Zeng Z."/>
            <person name="Chen C."/>
        </authorList>
    </citation>
    <scope>NUCLEOTIDE SEQUENCE [LARGE SCALE GENOMIC DNA]</scope>
    <source>
        <strain evidence="6 7">F44-8</strain>
    </source>
</reference>
<proteinExistence type="inferred from homology"/>
<dbReference type="InterPro" id="IPR051909">
    <property type="entry name" value="MFP_Cation_Efflux"/>
</dbReference>
<evidence type="ECO:0000259" key="4">
    <source>
        <dbReference type="Pfam" id="PF25954"/>
    </source>
</evidence>
<dbReference type="Pfam" id="PF25954">
    <property type="entry name" value="Beta-barrel_RND_2"/>
    <property type="match status" value="1"/>
</dbReference>
<organism evidence="6 7">
    <name type="scientific">Flavobacterium beibuense F44-8</name>
    <dbReference type="NCBI Taxonomy" id="1406840"/>
    <lineage>
        <taxon>Bacteria</taxon>
        <taxon>Pseudomonadati</taxon>
        <taxon>Bacteroidota</taxon>
        <taxon>Flavobacteriia</taxon>
        <taxon>Flavobacteriales</taxon>
        <taxon>Flavobacteriaceae</taxon>
        <taxon>Flavobacterium</taxon>
    </lineage>
</organism>
<dbReference type="GO" id="GO:0060003">
    <property type="term" value="P:copper ion export"/>
    <property type="evidence" value="ECO:0007669"/>
    <property type="project" value="TreeGrafter"/>
</dbReference>
<protein>
    <submittedName>
        <fullName evidence="6">RND transporter</fullName>
    </submittedName>
</protein>
<dbReference type="InterPro" id="IPR058647">
    <property type="entry name" value="BSH_CzcB-like"/>
</dbReference>
<comment type="caution">
    <text evidence="6">The sequence shown here is derived from an EMBL/GenBank/DDBJ whole genome shotgun (WGS) entry which is preliminary data.</text>
</comment>
<dbReference type="Gene3D" id="6.10.140.1990">
    <property type="match status" value="1"/>
</dbReference>
<dbReference type="Proteomes" id="UP000030129">
    <property type="component" value="Unassembled WGS sequence"/>
</dbReference>
<dbReference type="GO" id="GO:0022857">
    <property type="term" value="F:transmembrane transporter activity"/>
    <property type="evidence" value="ECO:0007669"/>
    <property type="project" value="InterPro"/>
</dbReference>
<evidence type="ECO:0000259" key="5">
    <source>
        <dbReference type="Pfam" id="PF25973"/>
    </source>
</evidence>
<dbReference type="EMBL" id="JRLV01000011">
    <property type="protein sequence ID" value="KGO80203.1"/>
    <property type="molecule type" value="Genomic_DNA"/>
</dbReference>
<dbReference type="PANTHER" id="PTHR30097">
    <property type="entry name" value="CATION EFFLUX SYSTEM PROTEIN CUSB"/>
    <property type="match status" value="1"/>
</dbReference>
<dbReference type="NCBIfam" id="TIGR01730">
    <property type="entry name" value="RND_mfp"/>
    <property type="match status" value="1"/>
</dbReference>
<dbReference type="eggNOG" id="COG0845">
    <property type="taxonomic scope" value="Bacteria"/>
</dbReference>
<dbReference type="FunFam" id="2.40.30.170:FF:000010">
    <property type="entry name" value="Efflux RND transporter periplasmic adaptor subunit"/>
    <property type="match status" value="1"/>
</dbReference>
<dbReference type="Gene3D" id="2.40.50.100">
    <property type="match status" value="1"/>
</dbReference>
<sequence length="365" mass="40589">MMKHTFLIAATTLVLACGCSEKQETAQRNTENFCLNTQLKGKIEIQTVKNQTVAENLSLTGNITYNTDDVVQFSSLVSGLITNTYFSLGDYVKKGDVLAEIKSTELNSLQAERKSLEAQLQVANRQLQSVQSMFNDGIASQSELVQANSEVNVLKSSLENVEQNLSLYSASNEKSVFQIKAPVTGYIVSKNVSPGMQIAANDAPLFTISNLSKVWVMVNIYPANLKDIHEGMDVTITTPAYPKQTFNGKITVISQVFDAEEHVLKARIVMDNTDLKLKPGLTADILINKKNNDTKMAAVSAKALIFDNNQNYIMVYKDDCHIERRQINPTVKNRDFLYFESGVSEGEKVIIKNHLLIYEQLKATN</sequence>
<dbReference type="Pfam" id="PF25973">
    <property type="entry name" value="BSH_CzcB"/>
    <property type="match status" value="1"/>
</dbReference>
<evidence type="ECO:0000313" key="6">
    <source>
        <dbReference type="EMBL" id="KGO80203.1"/>
    </source>
</evidence>
<dbReference type="GO" id="GO:1990961">
    <property type="term" value="P:xenobiotic detoxification by transmembrane export across the plasma membrane"/>
    <property type="evidence" value="ECO:0007669"/>
    <property type="project" value="InterPro"/>
</dbReference>
<keyword evidence="7" id="KW-1185">Reference proteome</keyword>
<dbReference type="InterPro" id="IPR058792">
    <property type="entry name" value="Beta-barrel_RND_2"/>
</dbReference>
<keyword evidence="3" id="KW-0175">Coiled coil</keyword>
<keyword evidence="2" id="KW-0813">Transport</keyword>
<evidence type="ECO:0000256" key="1">
    <source>
        <dbReference type="ARBA" id="ARBA00009477"/>
    </source>
</evidence>
<evidence type="ECO:0000256" key="2">
    <source>
        <dbReference type="ARBA" id="ARBA00022448"/>
    </source>
</evidence>
<dbReference type="SUPFAM" id="SSF111369">
    <property type="entry name" value="HlyD-like secretion proteins"/>
    <property type="match status" value="1"/>
</dbReference>
<dbReference type="GO" id="GO:1990195">
    <property type="term" value="C:macrolide transmembrane transporter complex"/>
    <property type="evidence" value="ECO:0007669"/>
    <property type="project" value="InterPro"/>
</dbReference>
<dbReference type="AlphaFoldDB" id="A0A0A2LM11"/>
<dbReference type="GO" id="GO:0019898">
    <property type="term" value="C:extrinsic component of membrane"/>
    <property type="evidence" value="ECO:0007669"/>
    <property type="project" value="InterPro"/>
</dbReference>
<dbReference type="InterPro" id="IPR030190">
    <property type="entry name" value="MacA_alpha-hairpin_sf"/>
</dbReference>
<dbReference type="Gene3D" id="2.40.30.170">
    <property type="match status" value="1"/>
</dbReference>
<dbReference type="GO" id="GO:0030313">
    <property type="term" value="C:cell envelope"/>
    <property type="evidence" value="ECO:0007669"/>
    <property type="project" value="TreeGrafter"/>
</dbReference>
<dbReference type="Gene3D" id="2.40.420.20">
    <property type="match status" value="1"/>
</dbReference>
<comment type="similarity">
    <text evidence="1">Belongs to the membrane fusion protein (MFP) (TC 8.A.1) family.</text>
</comment>
<dbReference type="PROSITE" id="PS51257">
    <property type="entry name" value="PROKAR_LIPOPROTEIN"/>
    <property type="match status" value="1"/>
</dbReference>
<evidence type="ECO:0000313" key="7">
    <source>
        <dbReference type="Proteomes" id="UP000030129"/>
    </source>
</evidence>
<evidence type="ECO:0000256" key="3">
    <source>
        <dbReference type="SAM" id="Coils"/>
    </source>
</evidence>
<feature type="coiled-coil region" evidence="3">
    <location>
        <begin position="99"/>
        <end position="164"/>
    </location>
</feature>
<dbReference type="STRING" id="1406840.Q763_11115"/>
<dbReference type="PANTHER" id="PTHR30097:SF4">
    <property type="entry name" value="SLR6042 PROTEIN"/>
    <property type="match status" value="1"/>
</dbReference>
<dbReference type="GO" id="GO:0015679">
    <property type="term" value="P:plasma membrane copper ion transport"/>
    <property type="evidence" value="ECO:0007669"/>
    <property type="project" value="TreeGrafter"/>
</dbReference>
<name>A0A0A2LM11_9FLAO</name>
<dbReference type="InterPro" id="IPR006143">
    <property type="entry name" value="RND_pump_MFP"/>
</dbReference>
<gene>
    <name evidence="6" type="ORF">Q763_11115</name>
</gene>